<keyword evidence="2" id="KW-1185">Reference proteome</keyword>
<organism evidence="1 2">
    <name type="scientific">Oceanotoga teriensis</name>
    <dbReference type="NCBI Taxonomy" id="515440"/>
    <lineage>
        <taxon>Bacteria</taxon>
        <taxon>Thermotogati</taxon>
        <taxon>Thermotogota</taxon>
        <taxon>Thermotogae</taxon>
        <taxon>Petrotogales</taxon>
        <taxon>Petrotogaceae</taxon>
        <taxon>Oceanotoga</taxon>
    </lineage>
</organism>
<accession>A0AA45HHF9</accession>
<name>A0AA45HHF9_9BACT</name>
<comment type="caution">
    <text evidence="1">The sequence shown here is derived from an EMBL/GenBank/DDBJ whole genome shotgun (WGS) entry which is preliminary data.</text>
</comment>
<evidence type="ECO:0000313" key="1">
    <source>
        <dbReference type="EMBL" id="PWJ86887.1"/>
    </source>
</evidence>
<gene>
    <name evidence="1" type="ORF">C7380_1281</name>
</gene>
<sequence>MKKISVKIIISIILISLLFGLTLTIIGIENTSEIVKKTSNNLLISNSENKAKDISANIINFENMMDSFATSIFNNPFSKFQVKDSFGNNAYHHAYVESYLGRIDKYIKSYSQNIDGNKNIFILISPKVTNDGKVHGIVYDKDEDKIIKTKDLKLSTENLNDQNYKWFFKAKELKKGTWSNIHNSILDEEEKVITYVVPYYVEEDFAGVVGMEINYSYFVDEVQNIKIFENTKATLLDENFEIFYDKQYETGTYIGEILKREEYKKVSEENTGYYE</sequence>
<evidence type="ECO:0000313" key="2">
    <source>
        <dbReference type="Proteomes" id="UP000245921"/>
    </source>
</evidence>
<dbReference type="EMBL" id="QGGI01000028">
    <property type="protein sequence ID" value="PWJ86887.1"/>
    <property type="molecule type" value="Genomic_DNA"/>
</dbReference>
<feature type="non-terminal residue" evidence="1">
    <location>
        <position position="275"/>
    </location>
</feature>
<protein>
    <submittedName>
        <fullName evidence="1">Cache domain-containing protein</fullName>
    </submittedName>
</protein>
<dbReference type="AlphaFoldDB" id="A0AA45HHF9"/>
<reference evidence="1 2" key="1">
    <citation type="submission" date="2018-05" db="EMBL/GenBank/DDBJ databases">
        <title>Genomic Encyclopedia of Type Strains, Phase IV (KMG-IV): sequencing the most valuable type-strain genomes for metagenomic binning, comparative biology and taxonomic classification.</title>
        <authorList>
            <person name="Goeker M."/>
        </authorList>
    </citation>
    <scope>NUCLEOTIDE SEQUENCE [LARGE SCALE GENOMIC DNA]</scope>
    <source>
        <strain evidence="1 2">DSM 24906</strain>
    </source>
</reference>
<dbReference type="Proteomes" id="UP000245921">
    <property type="component" value="Unassembled WGS sequence"/>
</dbReference>
<dbReference type="Gene3D" id="3.30.450.20">
    <property type="entry name" value="PAS domain"/>
    <property type="match status" value="1"/>
</dbReference>
<dbReference type="RefSeq" id="WP_158274912.1">
    <property type="nucleotide sequence ID" value="NZ_QGGI01000028.1"/>
</dbReference>
<dbReference type="Pfam" id="PF22673">
    <property type="entry name" value="MCP-like_PDC_1"/>
    <property type="match status" value="1"/>
</dbReference>
<proteinExistence type="predicted"/>